<feature type="transmembrane region" description="Helical" evidence="2">
    <location>
        <begin position="20"/>
        <end position="40"/>
    </location>
</feature>
<feature type="transmembrane region" description="Helical" evidence="2">
    <location>
        <begin position="487"/>
        <end position="507"/>
    </location>
</feature>
<dbReference type="RefSeq" id="WP_167181972.1">
    <property type="nucleotide sequence ID" value="NZ_JAAONZ010000002.1"/>
</dbReference>
<comment type="caution">
    <text evidence="3">The sequence shown here is derived from an EMBL/GenBank/DDBJ whole genome shotgun (WGS) entry which is preliminary data.</text>
</comment>
<dbReference type="PANTHER" id="PTHR32309">
    <property type="entry name" value="TYROSINE-PROTEIN KINASE"/>
    <property type="match status" value="1"/>
</dbReference>
<protein>
    <submittedName>
        <fullName evidence="3">Chain length-determining protein</fullName>
    </submittedName>
</protein>
<name>A0A9E5MLU8_9GAMM</name>
<dbReference type="GO" id="GO:0004713">
    <property type="term" value="F:protein tyrosine kinase activity"/>
    <property type="evidence" value="ECO:0007669"/>
    <property type="project" value="TreeGrafter"/>
</dbReference>
<evidence type="ECO:0000313" key="3">
    <source>
        <dbReference type="EMBL" id="NHO64700.1"/>
    </source>
</evidence>
<dbReference type="PANTHER" id="PTHR32309:SF13">
    <property type="entry name" value="FERRIC ENTEROBACTIN TRANSPORT PROTEIN FEPE"/>
    <property type="match status" value="1"/>
</dbReference>
<gene>
    <name evidence="3" type="ORF">G8770_03965</name>
</gene>
<dbReference type="EMBL" id="JAAONZ010000002">
    <property type="protein sequence ID" value="NHO64700.1"/>
    <property type="molecule type" value="Genomic_DNA"/>
</dbReference>
<sequence length="513" mass="58095">MQQVFAQIYSYLLGIWRFRWYGLAIAWVVAILGWLWVWSLPVSYMATARLDVDSSSVLRPLLRGLAIQPDVNQRVALMSRTLLSRPNLEKLMRMSDLDLNITTDLEKEQLLTGLKESITLQGDAQNTSLYSLSFKHEDRDSAKRIVQSLITVFIESTLGEKRNDNSSAHEFLEQQIADYAKRLSEAEERLANFKQKNVNMLPGDSGGYYQRLDMAKSQLRTADLELRELENRKEELNRQLNGDEPVFFSSSIGDVTRSTPIDVRINSLKTKLDHLALTYTNRHPEMIQIKSMIASLEAEKKIEYSLAAGLQSSSMSNLTSSPVYQNMRTMLAETEAKVAEVKVRVDEYKKRVNELEGTVNNIPNVEVQLRQLDRDYKVVLDQHNQLLARRESALLSEEVEKNTDNIKFRVIDPPFVPLKPSEPNKLLLNSGVLLLSIVAGLAFTFLLSLIRPVFVTRQELGETLGLPVFGSVSMIVDPVKARHELQASLIFVSVSVCLLVTFAGVNLGQNLFF</sequence>
<dbReference type="NCBIfam" id="TIGR03007">
    <property type="entry name" value="pepcterm_ChnLen"/>
    <property type="match status" value="1"/>
</dbReference>
<dbReference type="InterPro" id="IPR050445">
    <property type="entry name" value="Bact_polysacc_biosynth/exp"/>
</dbReference>
<dbReference type="Proteomes" id="UP000787472">
    <property type="component" value="Unassembled WGS sequence"/>
</dbReference>
<feature type="coiled-coil region" evidence="1">
    <location>
        <begin position="169"/>
        <end position="239"/>
    </location>
</feature>
<keyword evidence="4" id="KW-1185">Reference proteome</keyword>
<organism evidence="3 4">
    <name type="scientific">Pseudomaricurvus hydrocarbonicus</name>
    <dbReference type="NCBI Taxonomy" id="1470433"/>
    <lineage>
        <taxon>Bacteria</taxon>
        <taxon>Pseudomonadati</taxon>
        <taxon>Pseudomonadota</taxon>
        <taxon>Gammaproteobacteria</taxon>
        <taxon>Cellvibrionales</taxon>
        <taxon>Cellvibrionaceae</taxon>
        <taxon>Pseudomaricurvus</taxon>
    </lineage>
</organism>
<keyword evidence="2" id="KW-1133">Transmembrane helix</keyword>
<evidence type="ECO:0000256" key="2">
    <source>
        <dbReference type="SAM" id="Phobius"/>
    </source>
</evidence>
<dbReference type="InterPro" id="IPR014345">
    <property type="entry name" value="XrtA_polysacc_chain"/>
</dbReference>
<dbReference type="GO" id="GO:0005886">
    <property type="term" value="C:plasma membrane"/>
    <property type="evidence" value="ECO:0007669"/>
    <property type="project" value="TreeGrafter"/>
</dbReference>
<evidence type="ECO:0000256" key="1">
    <source>
        <dbReference type="SAM" id="Coils"/>
    </source>
</evidence>
<evidence type="ECO:0000313" key="4">
    <source>
        <dbReference type="Proteomes" id="UP000787472"/>
    </source>
</evidence>
<feature type="transmembrane region" description="Helical" evidence="2">
    <location>
        <begin position="426"/>
        <end position="450"/>
    </location>
</feature>
<accession>A0A9E5MLU8</accession>
<keyword evidence="2" id="KW-0812">Transmembrane</keyword>
<proteinExistence type="predicted"/>
<keyword evidence="1" id="KW-0175">Coiled coil</keyword>
<feature type="coiled-coil region" evidence="1">
    <location>
        <begin position="324"/>
        <end position="358"/>
    </location>
</feature>
<keyword evidence="2" id="KW-0472">Membrane</keyword>
<dbReference type="AlphaFoldDB" id="A0A9E5MLU8"/>
<reference evidence="3" key="1">
    <citation type="submission" date="2020-03" db="EMBL/GenBank/DDBJ databases">
        <authorList>
            <person name="Guo F."/>
        </authorList>
    </citation>
    <scope>NUCLEOTIDE SEQUENCE</scope>
    <source>
        <strain evidence="3">JCM 30134</strain>
    </source>
</reference>